<evidence type="ECO:0000256" key="2">
    <source>
        <dbReference type="ARBA" id="ARBA00022448"/>
    </source>
</evidence>
<keyword evidence="4 9" id="KW-0997">Cell inner membrane</keyword>
<name>A0A6I6SQN1_9GAMM</name>
<keyword evidence="5 9" id="KW-0812">Transmembrane</keyword>
<dbReference type="Pfam" id="PF04290">
    <property type="entry name" value="DctQ"/>
    <property type="match status" value="1"/>
</dbReference>
<accession>A0A6I6SQN1</accession>
<dbReference type="RefSeq" id="WP_159554945.1">
    <property type="nucleotide sequence ID" value="NZ_CP035042.1"/>
</dbReference>
<feature type="domain" description="Tripartite ATP-independent periplasmic transporters DctQ component" evidence="10">
    <location>
        <begin position="23"/>
        <end position="153"/>
    </location>
</feature>
<dbReference type="OrthoDB" id="6160477at2"/>
<evidence type="ECO:0000256" key="8">
    <source>
        <dbReference type="ARBA" id="ARBA00038436"/>
    </source>
</evidence>
<evidence type="ECO:0000256" key="6">
    <source>
        <dbReference type="ARBA" id="ARBA00022989"/>
    </source>
</evidence>
<feature type="transmembrane region" description="Helical" evidence="9">
    <location>
        <begin position="46"/>
        <end position="64"/>
    </location>
</feature>
<gene>
    <name evidence="11" type="ORF">EKK97_21070</name>
</gene>
<evidence type="ECO:0000256" key="9">
    <source>
        <dbReference type="RuleBase" id="RU369079"/>
    </source>
</evidence>
<protein>
    <recommendedName>
        <fullName evidence="9">TRAP transporter small permease protein</fullName>
    </recommendedName>
</protein>
<keyword evidence="6 9" id="KW-1133">Transmembrane helix</keyword>
<evidence type="ECO:0000256" key="5">
    <source>
        <dbReference type="ARBA" id="ARBA00022692"/>
    </source>
</evidence>
<dbReference type="GO" id="GO:0015740">
    <property type="term" value="P:C4-dicarboxylate transport"/>
    <property type="evidence" value="ECO:0007669"/>
    <property type="project" value="TreeGrafter"/>
</dbReference>
<evidence type="ECO:0000256" key="1">
    <source>
        <dbReference type="ARBA" id="ARBA00004429"/>
    </source>
</evidence>
<dbReference type="InterPro" id="IPR055348">
    <property type="entry name" value="DctQ"/>
</dbReference>
<dbReference type="PANTHER" id="PTHR35011">
    <property type="entry name" value="2,3-DIKETO-L-GULONATE TRAP TRANSPORTER SMALL PERMEASE PROTEIN YIAM"/>
    <property type="match status" value="1"/>
</dbReference>
<evidence type="ECO:0000256" key="4">
    <source>
        <dbReference type="ARBA" id="ARBA00022519"/>
    </source>
</evidence>
<keyword evidence="2 9" id="KW-0813">Transport</keyword>
<keyword evidence="3" id="KW-1003">Cell membrane</keyword>
<comment type="subunit">
    <text evidence="9">The complex comprises the extracytoplasmic solute receptor protein and the two transmembrane proteins.</text>
</comment>
<evidence type="ECO:0000313" key="11">
    <source>
        <dbReference type="EMBL" id="QHC51591.1"/>
    </source>
</evidence>
<evidence type="ECO:0000259" key="10">
    <source>
        <dbReference type="Pfam" id="PF04290"/>
    </source>
</evidence>
<feature type="transmembrane region" description="Helical" evidence="9">
    <location>
        <begin position="85"/>
        <end position="106"/>
    </location>
</feature>
<dbReference type="Proteomes" id="UP000464013">
    <property type="component" value="Chromosome"/>
</dbReference>
<evidence type="ECO:0000313" key="12">
    <source>
        <dbReference type="Proteomes" id="UP000464013"/>
    </source>
</evidence>
<keyword evidence="12" id="KW-1185">Reference proteome</keyword>
<dbReference type="KEGG" id="htx:EKK97_21070"/>
<comment type="function">
    <text evidence="9">Part of the tripartite ATP-independent periplasmic (TRAP) transport system.</text>
</comment>
<keyword evidence="7 9" id="KW-0472">Membrane</keyword>
<dbReference type="EMBL" id="CP035042">
    <property type="protein sequence ID" value="QHC51591.1"/>
    <property type="molecule type" value="Genomic_DNA"/>
</dbReference>
<dbReference type="GO" id="GO:0005886">
    <property type="term" value="C:plasma membrane"/>
    <property type="evidence" value="ECO:0007669"/>
    <property type="project" value="UniProtKB-SubCell"/>
</dbReference>
<proteinExistence type="inferred from homology"/>
<evidence type="ECO:0000256" key="7">
    <source>
        <dbReference type="ARBA" id="ARBA00023136"/>
    </source>
</evidence>
<evidence type="ECO:0000256" key="3">
    <source>
        <dbReference type="ARBA" id="ARBA00022475"/>
    </source>
</evidence>
<sequence length="158" mass="17325">MNRFSLLVSRLLLALAGGALLAMVLLVVTNIVMRQVASSFGGTTEVVGWLTAVVVALSLAYAQATKAHIDLDMLVARLPQRLQHWIQALVLLASLLFFAMVAFKLWEYGLLAMQRGTVSQSLRLAVYPIIYLVAFGFTAFCLVLLVDVLECLKRGRVS</sequence>
<dbReference type="GO" id="GO:0022857">
    <property type="term" value="F:transmembrane transporter activity"/>
    <property type="evidence" value="ECO:0007669"/>
    <property type="project" value="UniProtKB-UniRule"/>
</dbReference>
<dbReference type="AlphaFoldDB" id="A0A6I6SQN1"/>
<dbReference type="InterPro" id="IPR007387">
    <property type="entry name" value="TRAP_DctQ"/>
</dbReference>
<dbReference type="PANTHER" id="PTHR35011:SF10">
    <property type="entry name" value="TRAP TRANSPORTER SMALL PERMEASE PROTEIN"/>
    <property type="match status" value="1"/>
</dbReference>
<comment type="subcellular location">
    <subcellularLocation>
        <location evidence="1 9">Cell inner membrane</location>
        <topology evidence="1 9">Multi-pass membrane protein</topology>
    </subcellularLocation>
</comment>
<organism evidence="11 12">
    <name type="scientific">Billgrantia tianxiuensis</name>
    <dbReference type="NCBI Taxonomy" id="2497861"/>
    <lineage>
        <taxon>Bacteria</taxon>
        <taxon>Pseudomonadati</taxon>
        <taxon>Pseudomonadota</taxon>
        <taxon>Gammaproteobacteria</taxon>
        <taxon>Oceanospirillales</taxon>
        <taxon>Halomonadaceae</taxon>
        <taxon>Billgrantia</taxon>
    </lineage>
</organism>
<feature type="transmembrane region" description="Helical" evidence="9">
    <location>
        <begin position="126"/>
        <end position="149"/>
    </location>
</feature>
<comment type="similarity">
    <text evidence="8 9">Belongs to the TRAP transporter small permease family.</text>
</comment>
<feature type="transmembrane region" description="Helical" evidence="9">
    <location>
        <begin position="12"/>
        <end position="34"/>
    </location>
</feature>
<reference evidence="11 12" key="1">
    <citation type="submission" date="2019-01" db="EMBL/GenBank/DDBJ databases">
        <title>Complete genome of a denitifying bacterium Halomons sp. BC-M4-5.</title>
        <authorList>
            <person name="Wang L."/>
            <person name="Shao Z."/>
        </authorList>
    </citation>
    <scope>NUCLEOTIDE SEQUENCE [LARGE SCALE GENOMIC DNA]</scope>
    <source>
        <strain evidence="11 12">BC-M4-5</strain>
    </source>
</reference>